<name>A0AAV1YI20_LUPLU</name>
<proteinExistence type="predicted"/>
<sequence length="123" mass="14654">MGLFQQAMDLLEKTTSLHISSSERHRYLDYINLLKKFGEIHHMNSGECTERYVKTGRYFEDYHWGLWFWRNENKIDHHLERLRESEQAILLENNDIGIKSGESSSTIMEEIDNDDVCKKGWCI</sequence>
<dbReference type="EMBL" id="CAXHTB010000025">
    <property type="protein sequence ID" value="CAL0333697.1"/>
    <property type="molecule type" value="Genomic_DNA"/>
</dbReference>
<dbReference type="AlphaFoldDB" id="A0AAV1YI20"/>
<organism evidence="1 2">
    <name type="scientific">Lupinus luteus</name>
    <name type="common">European yellow lupine</name>
    <dbReference type="NCBI Taxonomy" id="3873"/>
    <lineage>
        <taxon>Eukaryota</taxon>
        <taxon>Viridiplantae</taxon>
        <taxon>Streptophyta</taxon>
        <taxon>Embryophyta</taxon>
        <taxon>Tracheophyta</taxon>
        <taxon>Spermatophyta</taxon>
        <taxon>Magnoliopsida</taxon>
        <taxon>eudicotyledons</taxon>
        <taxon>Gunneridae</taxon>
        <taxon>Pentapetalae</taxon>
        <taxon>rosids</taxon>
        <taxon>fabids</taxon>
        <taxon>Fabales</taxon>
        <taxon>Fabaceae</taxon>
        <taxon>Papilionoideae</taxon>
        <taxon>50 kb inversion clade</taxon>
        <taxon>genistoids sensu lato</taxon>
        <taxon>core genistoids</taxon>
        <taxon>Genisteae</taxon>
        <taxon>Lupinus</taxon>
    </lineage>
</organism>
<dbReference type="Proteomes" id="UP001497480">
    <property type="component" value="Unassembled WGS sequence"/>
</dbReference>
<protein>
    <submittedName>
        <fullName evidence="1">Uncharacterized protein</fullName>
    </submittedName>
</protein>
<reference evidence="1 2" key="1">
    <citation type="submission" date="2024-03" db="EMBL/GenBank/DDBJ databases">
        <authorList>
            <person name="Martinez-Hernandez J."/>
        </authorList>
    </citation>
    <scope>NUCLEOTIDE SEQUENCE [LARGE SCALE GENOMIC DNA]</scope>
</reference>
<comment type="caution">
    <text evidence="1">The sequence shown here is derived from an EMBL/GenBank/DDBJ whole genome shotgun (WGS) entry which is preliminary data.</text>
</comment>
<evidence type="ECO:0000313" key="1">
    <source>
        <dbReference type="EMBL" id="CAL0333697.1"/>
    </source>
</evidence>
<gene>
    <name evidence="1" type="ORF">LLUT_LOCUS34757</name>
</gene>
<keyword evidence="2" id="KW-1185">Reference proteome</keyword>
<evidence type="ECO:0000313" key="2">
    <source>
        <dbReference type="Proteomes" id="UP001497480"/>
    </source>
</evidence>
<accession>A0AAV1YI20</accession>